<dbReference type="Proteomes" id="UP000249056">
    <property type="component" value="Unassembled WGS sequence"/>
</dbReference>
<feature type="compositionally biased region" description="Low complexity" evidence="1">
    <location>
        <begin position="96"/>
        <end position="114"/>
    </location>
</feature>
<dbReference type="EMBL" id="QKRW01000065">
    <property type="protein sequence ID" value="RAL58905.1"/>
    <property type="molecule type" value="Genomic_DNA"/>
</dbReference>
<protein>
    <submittedName>
        <fullName evidence="2">Uncharacterized protein</fullName>
    </submittedName>
</protein>
<feature type="compositionally biased region" description="Polar residues" evidence="1">
    <location>
        <begin position="235"/>
        <end position="248"/>
    </location>
</feature>
<feature type="compositionally biased region" description="Polar residues" evidence="1">
    <location>
        <begin position="261"/>
        <end position="274"/>
    </location>
</feature>
<accession>A0A395IEX8</accession>
<dbReference type="AlphaFoldDB" id="A0A395IEX8"/>
<name>A0A395IEX8_9HELO</name>
<keyword evidence="3" id="KW-1185">Reference proteome</keyword>
<dbReference type="OrthoDB" id="3545392at2759"/>
<reference evidence="2 3" key="1">
    <citation type="submission" date="2018-06" db="EMBL/GenBank/DDBJ databases">
        <title>Genome Sequence of the Brown Rot Fungal Pathogen Monilinia fructigena.</title>
        <authorList>
            <person name="Landi L."/>
            <person name="De Miccolis Angelini R.M."/>
            <person name="Pollastro S."/>
            <person name="Abate D."/>
            <person name="Faretra F."/>
            <person name="Romanazzi G."/>
        </authorList>
    </citation>
    <scope>NUCLEOTIDE SEQUENCE [LARGE SCALE GENOMIC DNA]</scope>
    <source>
        <strain evidence="2 3">Mfrg269</strain>
    </source>
</reference>
<sequence length="514" mass="57394">MGSATKIEEFTTWHIIYRQFRHDVPEGDEELLRLGSGNYQRLFPGYPIINTLSGLESRLYSVRRDLRRLLERNNMAIGFIQATAAANSSEIPLTPQQQQEVQAQSHAYDQAAAATPRVQNSTAIPVQAGSSSLQSPTSRPQMQKPNATSSHRHKRLSMSSRAVAEFYSAQGLTPPGRRLKPYQSASTGTDTANKSLQVAVSNSHPTPRSLLYSFSPQRPALLSVSTQREARCKDPQSTYSPGQMTCQVPPTGPRHREDTETSTLLTIFESSPDTGRSALKNDGSTLPASLHRPQAAPQAQPTVYRCPTSNKNPVAARPEDDIHLRQMEQSKYRLNPRARPPSQERTILPPRQPSHNFGFNQHTPRNPSQYQTYESDRDPYLPPVNAQGRHPLPTSPIRRNSVSSMTRSNREAPTPAPALRETRSRGTTDKDLDADTQTDTSISVRSLSRTVNQSWLDHQPPTSDARSTRAVMSPAPHAREPNLAKENDVMAKYYSDLDDGVKPELWKHNNKYRE</sequence>
<gene>
    <name evidence="2" type="ORF">DID88_009325</name>
</gene>
<proteinExistence type="predicted"/>
<feature type="compositionally biased region" description="Basic and acidic residues" evidence="1">
    <location>
        <begin position="317"/>
        <end position="331"/>
    </location>
</feature>
<evidence type="ECO:0000256" key="1">
    <source>
        <dbReference type="SAM" id="MobiDB-lite"/>
    </source>
</evidence>
<organism evidence="2 3">
    <name type="scientific">Monilinia fructigena</name>
    <dbReference type="NCBI Taxonomy" id="38457"/>
    <lineage>
        <taxon>Eukaryota</taxon>
        <taxon>Fungi</taxon>
        <taxon>Dikarya</taxon>
        <taxon>Ascomycota</taxon>
        <taxon>Pezizomycotina</taxon>
        <taxon>Leotiomycetes</taxon>
        <taxon>Helotiales</taxon>
        <taxon>Sclerotiniaceae</taxon>
        <taxon>Monilinia</taxon>
    </lineage>
</organism>
<feature type="compositionally biased region" description="Basic and acidic residues" evidence="1">
    <location>
        <begin position="420"/>
        <end position="433"/>
    </location>
</feature>
<comment type="caution">
    <text evidence="2">The sequence shown here is derived from an EMBL/GenBank/DDBJ whole genome shotgun (WGS) entry which is preliminary data.</text>
</comment>
<feature type="compositionally biased region" description="Polar residues" evidence="1">
    <location>
        <begin position="353"/>
        <end position="373"/>
    </location>
</feature>
<feature type="region of interest" description="Disordered" evidence="1">
    <location>
        <begin position="169"/>
        <end position="191"/>
    </location>
</feature>
<feature type="compositionally biased region" description="Polar residues" evidence="1">
    <location>
        <begin position="397"/>
        <end position="407"/>
    </location>
</feature>
<feature type="region of interest" description="Disordered" evidence="1">
    <location>
        <begin position="92"/>
        <end position="157"/>
    </location>
</feature>
<feature type="region of interest" description="Disordered" evidence="1">
    <location>
        <begin position="225"/>
        <end position="482"/>
    </location>
</feature>
<feature type="compositionally biased region" description="Polar residues" evidence="1">
    <location>
        <begin position="117"/>
        <end position="149"/>
    </location>
</feature>
<feature type="compositionally biased region" description="Polar residues" evidence="1">
    <location>
        <begin position="435"/>
        <end position="465"/>
    </location>
</feature>
<feature type="compositionally biased region" description="Polar residues" evidence="1">
    <location>
        <begin position="297"/>
        <end position="312"/>
    </location>
</feature>
<evidence type="ECO:0000313" key="3">
    <source>
        <dbReference type="Proteomes" id="UP000249056"/>
    </source>
</evidence>
<evidence type="ECO:0000313" key="2">
    <source>
        <dbReference type="EMBL" id="RAL58905.1"/>
    </source>
</evidence>